<keyword evidence="4" id="KW-0813">Transport</keyword>
<dbReference type="InterPro" id="IPR002657">
    <property type="entry name" value="BilAc:Na_symport/Acr3"/>
</dbReference>
<feature type="transmembrane region" description="Helical" evidence="7">
    <location>
        <begin position="317"/>
        <end position="336"/>
    </location>
</feature>
<evidence type="ECO:0000313" key="8">
    <source>
        <dbReference type="EMBL" id="KAH3829012.1"/>
    </source>
</evidence>
<reference evidence="8" key="1">
    <citation type="journal article" date="2019" name="bioRxiv">
        <title>The Genome of the Zebra Mussel, Dreissena polymorpha: A Resource for Invasive Species Research.</title>
        <authorList>
            <person name="McCartney M.A."/>
            <person name="Auch B."/>
            <person name="Kono T."/>
            <person name="Mallez S."/>
            <person name="Zhang Y."/>
            <person name="Obille A."/>
            <person name="Becker A."/>
            <person name="Abrahante J.E."/>
            <person name="Garbe J."/>
            <person name="Badalamenti J.P."/>
            <person name="Herman A."/>
            <person name="Mangelson H."/>
            <person name="Liachko I."/>
            <person name="Sullivan S."/>
            <person name="Sone E.D."/>
            <person name="Koren S."/>
            <person name="Silverstein K.A.T."/>
            <person name="Beckman K.B."/>
            <person name="Gohl D.M."/>
        </authorList>
    </citation>
    <scope>NUCLEOTIDE SEQUENCE</scope>
    <source>
        <strain evidence="8">Duluth1</strain>
        <tissue evidence="8">Whole animal</tissue>
    </source>
</reference>
<evidence type="ECO:0000313" key="9">
    <source>
        <dbReference type="Proteomes" id="UP000828390"/>
    </source>
</evidence>
<feature type="transmembrane region" description="Helical" evidence="7">
    <location>
        <begin position="186"/>
        <end position="206"/>
    </location>
</feature>
<feature type="transmembrane region" description="Helical" evidence="7">
    <location>
        <begin position="284"/>
        <end position="305"/>
    </location>
</feature>
<reference evidence="8" key="2">
    <citation type="submission" date="2020-11" db="EMBL/GenBank/DDBJ databases">
        <authorList>
            <person name="McCartney M.A."/>
            <person name="Auch B."/>
            <person name="Kono T."/>
            <person name="Mallez S."/>
            <person name="Becker A."/>
            <person name="Gohl D.M."/>
            <person name="Silverstein K.A.T."/>
            <person name="Koren S."/>
            <person name="Bechman K.B."/>
            <person name="Herman A."/>
            <person name="Abrahante J.E."/>
            <person name="Garbe J."/>
        </authorList>
    </citation>
    <scope>NUCLEOTIDE SEQUENCE</scope>
    <source>
        <strain evidence="8">Duluth1</strain>
        <tissue evidence="8">Whole animal</tissue>
    </source>
</reference>
<comment type="subcellular location">
    <subcellularLocation>
        <location evidence="1">Membrane</location>
        <topology evidence="1">Multi-pass membrane protein</topology>
    </subcellularLocation>
</comment>
<evidence type="ECO:0000256" key="6">
    <source>
        <dbReference type="ARBA" id="ARBA00023136"/>
    </source>
</evidence>
<feature type="transmembrane region" description="Helical" evidence="7">
    <location>
        <begin position="250"/>
        <end position="272"/>
    </location>
</feature>
<comment type="similarity">
    <text evidence="2">Belongs to the bile acid:sodium symporter (BASS) (TC 2.A.28) family.</text>
</comment>
<keyword evidence="9" id="KW-1185">Reference proteome</keyword>
<organism evidence="8 9">
    <name type="scientific">Dreissena polymorpha</name>
    <name type="common">Zebra mussel</name>
    <name type="synonym">Mytilus polymorpha</name>
    <dbReference type="NCBI Taxonomy" id="45954"/>
    <lineage>
        <taxon>Eukaryota</taxon>
        <taxon>Metazoa</taxon>
        <taxon>Spiralia</taxon>
        <taxon>Lophotrochozoa</taxon>
        <taxon>Mollusca</taxon>
        <taxon>Bivalvia</taxon>
        <taxon>Autobranchia</taxon>
        <taxon>Heteroconchia</taxon>
        <taxon>Euheterodonta</taxon>
        <taxon>Imparidentia</taxon>
        <taxon>Neoheterodontei</taxon>
        <taxon>Myida</taxon>
        <taxon>Dreissenoidea</taxon>
        <taxon>Dreissenidae</taxon>
        <taxon>Dreissena</taxon>
    </lineage>
</organism>
<keyword evidence="6 7" id="KW-0472">Membrane</keyword>
<feature type="transmembrane region" description="Helical" evidence="7">
    <location>
        <begin position="356"/>
        <end position="376"/>
    </location>
</feature>
<dbReference type="InterPro" id="IPR004710">
    <property type="entry name" value="Bilac:Na_transpt"/>
</dbReference>
<evidence type="ECO:0000256" key="5">
    <source>
        <dbReference type="ARBA" id="ARBA00022989"/>
    </source>
</evidence>
<dbReference type="Pfam" id="PF01758">
    <property type="entry name" value="SBF"/>
    <property type="match status" value="1"/>
</dbReference>
<evidence type="ECO:0000256" key="7">
    <source>
        <dbReference type="SAM" id="Phobius"/>
    </source>
</evidence>
<name>A0A9D4K1P5_DREPO</name>
<keyword evidence="5 7" id="KW-1133">Transmembrane helix</keyword>
<feature type="transmembrane region" description="Helical" evidence="7">
    <location>
        <begin position="446"/>
        <end position="467"/>
    </location>
</feature>
<sequence length="528" mass="57979">MIQESTSFNLETSVNMSSALTTIVPSPIFNGTFRVYFQPESIIDLGKGCNSTVYFNCTVEDNIGDTKTGRDFHQVNDFHTTTFFARVTTGDARIVQFILPAAMVTKDPRRELILGPHLTDELRFKLNIHGVNNFSIQAMQIGYVTVFVTIFGTSSVVVAQSSPTFQNMGQGSLKVAVVPRQKVADFVFDCSAAAVAILISFAIGCVTDTENLKRQLKYPVSLVIGFCCQFLLMPVLAFGLAMILPLEKNVRFGLLCVACVPGGGLGHVAVIISNADLPLSLTMNLISTVTMLGTAPLWIFVLGQYFQQTEGSKIIPIYNFEIWLASTFFAYTAGLVINRFKPNIAEALLTWFIKPLLLLTTILYITVGVYINMYVFEAVNNWTIVAAMLLPLCGVLVGSVLSIIFKQKSNFCKTIAVETSSLNCLIVLAALRFSLNQPDANIASVIPIWVMFTIPALYVILAVFGLLKARVDTYMESRRKNQTRQYSIASGIVNQANMAALSAPLFITETVLTDDDNQSTLSEKITVL</sequence>
<dbReference type="EMBL" id="JAIWYP010000005">
    <property type="protein sequence ID" value="KAH3829012.1"/>
    <property type="molecule type" value="Genomic_DNA"/>
</dbReference>
<dbReference type="AlphaFoldDB" id="A0A9D4K1P5"/>
<proteinExistence type="inferred from homology"/>
<dbReference type="Proteomes" id="UP000828390">
    <property type="component" value="Unassembled WGS sequence"/>
</dbReference>
<keyword evidence="3 7" id="KW-0812">Transmembrane</keyword>
<evidence type="ECO:0000256" key="3">
    <source>
        <dbReference type="ARBA" id="ARBA00022692"/>
    </source>
</evidence>
<feature type="transmembrane region" description="Helical" evidence="7">
    <location>
        <begin position="218"/>
        <end position="244"/>
    </location>
</feature>
<dbReference type="GO" id="GO:0015293">
    <property type="term" value="F:symporter activity"/>
    <property type="evidence" value="ECO:0007669"/>
    <property type="project" value="UniProtKB-KW"/>
</dbReference>
<gene>
    <name evidence="8" type="ORF">DPMN_131000</name>
</gene>
<protein>
    <recommendedName>
        <fullName evidence="10">Ileal sodium/bile acid cotransporter</fullName>
    </recommendedName>
</protein>
<dbReference type="InterPro" id="IPR038770">
    <property type="entry name" value="Na+/solute_symporter_sf"/>
</dbReference>
<feature type="transmembrane region" description="Helical" evidence="7">
    <location>
        <begin position="488"/>
        <end position="507"/>
    </location>
</feature>
<evidence type="ECO:0000256" key="4">
    <source>
        <dbReference type="ARBA" id="ARBA00022847"/>
    </source>
</evidence>
<accession>A0A9D4K1P5</accession>
<keyword evidence="4" id="KW-0769">Symport</keyword>
<feature type="transmembrane region" description="Helical" evidence="7">
    <location>
        <begin position="382"/>
        <end position="403"/>
    </location>
</feature>
<comment type="caution">
    <text evidence="8">The sequence shown here is derived from an EMBL/GenBank/DDBJ whole genome shotgun (WGS) entry which is preliminary data.</text>
</comment>
<dbReference type="Gene3D" id="1.20.1530.20">
    <property type="match status" value="1"/>
</dbReference>
<evidence type="ECO:0000256" key="1">
    <source>
        <dbReference type="ARBA" id="ARBA00004141"/>
    </source>
</evidence>
<feature type="transmembrane region" description="Helical" evidence="7">
    <location>
        <begin position="415"/>
        <end position="434"/>
    </location>
</feature>
<dbReference type="PANTHER" id="PTHR10361:SF28">
    <property type="entry name" value="P3 PROTEIN-RELATED"/>
    <property type="match status" value="1"/>
</dbReference>
<dbReference type="GO" id="GO:0016020">
    <property type="term" value="C:membrane"/>
    <property type="evidence" value="ECO:0007669"/>
    <property type="project" value="UniProtKB-SubCell"/>
</dbReference>
<evidence type="ECO:0008006" key="10">
    <source>
        <dbReference type="Google" id="ProtNLM"/>
    </source>
</evidence>
<dbReference type="PANTHER" id="PTHR10361">
    <property type="entry name" value="SODIUM-BILE ACID COTRANSPORTER"/>
    <property type="match status" value="1"/>
</dbReference>
<feature type="transmembrane region" description="Helical" evidence="7">
    <location>
        <begin position="141"/>
        <end position="159"/>
    </location>
</feature>
<evidence type="ECO:0000256" key="2">
    <source>
        <dbReference type="ARBA" id="ARBA00006528"/>
    </source>
</evidence>